<dbReference type="InterPro" id="IPR009506">
    <property type="entry name" value="YjiS-like"/>
</dbReference>
<evidence type="ECO:0000259" key="1">
    <source>
        <dbReference type="Pfam" id="PF06568"/>
    </source>
</evidence>
<reference evidence="2" key="1">
    <citation type="submission" date="2020-09" db="EMBL/GenBank/DDBJ databases">
        <title>Genome seq and assembly of Tianweitania sp.</title>
        <authorList>
            <person name="Chhetri G."/>
        </authorList>
    </citation>
    <scope>NUCLEOTIDE SEQUENCE</scope>
    <source>
        <strain evidence="2">Rool2</strain>
    </source>
</reference>
<organism evidence="2 3">
    <name type="scientific">Oryzicola mucosus</name>
    <dbReference type="NCBI Taxonomy" id="2767425"/>
    <lineage>
        <taxon>Bacteria</taxon>
        <taxon>Pseudomonadati</taxon>
        <taxon>Pseudomonadota</taxon>
        <taxon>Alphaproteobacteria</taxon>
        <taxon>Hyphomicrobiales</taxon>
        <taxon>Phyllobacteriaceae</taxon>
        <taxon>Oryzicola</taxon>
    </lineage>
</organism>
<protein>
    <submittedName>
        <fullName evidence="2">DUF1127 domain-containing protein</fullName>
    </submittedName>
</protein>
<feature type="domain" description="YjiS-like" evidence="1">
    <location>
        <begin position="23"/>
        <end position="58"/>
    </location>
</feature>
<accession>A0A8J6PIQ4</accession>
<evidence type="ECO:0000313" key="3">
    <source>
        <dbReference type="Proteomes" id="UP000643405"/>
    </source>
</evidence>
<dbReference type="RefSeq" id="WP_188164299.1">
    <property type="nucleotide sequence ID" value="NZ_JACVVX010000002.1"/>
</dbReference>
<dbReference type="EMBL" id="JACVVX010000002">
    <property type="protein sequence ID" value="MBD0414888.1"/>
    <property type="molecule type" value="Genomic_DNA"/>
</dbReference>
<comment type="caution">
    <text evidence="2">The sequence shown here is derived from an EMBL/GenBank/DDBJ whole genome shotgun (WGS) entry which is preliminary data.</text>
</comment>
<proteinExistence type="predicted"/>
<gene>
    <name evidence="2" type="ORF">ICI42_09500</name>
</gene>
<name>A0A8J6PIQ4_9HYPH</name>
<dbReference type="AlphaFoldDB" id="A0A8J6PIQ4"/>
<dbReference type="Pfam" id="PF06568">
    <property type="entry name" value="YjiS-like"/>
    <property type="match status" value="1"/>
</dbReference>
<evidence type="ECO:0000313" key="2">
    <source>
        <dbReference type="EMBL" id="MBD0414888.1"/>
    </source>
</evidence>
<keyword evidence="3" id="KW-1185">Reference proteome</keyword>
<dbReference type="Proteomes" id="UP000643405">
    <property type="component" value="Unassembled WGS sequence"/>
</dbReference>
<sequence length="67" mass="8150">MSTRSKILSHPAPSRSLVLRCALRLVRRWHQRHRQRLHLDELSDDHLRDIGLSRRDVERECAKPFWR</sequence>